<dbReference type="PANTHER" id="PTHR22726">
    <property type="entry name" value="METALLOENDOPEPTIDASE OMA1"/>
    <property type="match status" value="1"/>
</dbReference>
<evidence type="ECO:0000256" key="1">
    <source>
        <dbReference type="ARBA" id="ARBA00022670"/>
    </source>
</evidence>
<dbReference type="Pfam" id="PF01435">
    <property type="entry name" value="Peptidase_M48"/>
    <property type="match status" value="1"/>
</dbReference>
<evidence type="ECO:0000259" key="9">
    <source>
        <dbReference type="Pfam" id="PF13248"/>
    </source>
</evidence>
<dbReference type="EMBL" id="CP017803">
    <property type="protein sequence ID" value="ATZ60397.1"/>
    <property type="molecule type" value="Genomic_DNA"/>
</dbReference>
<dbReference type="InterPro" id="IPR051156">
    <property type="entry name" value="Mito/Outer_Membr_Metalloprot"/>
</dbReference>
<keyword evidence="1 6" id="KW-0645">Protease</keyword>
<dbReference type="GO" id="GO:0046872">
    <property type="term" value="F:metal ion binding"/>
    <property type="evidence" value="ECO:0007669"/>
    <property type="project" value="UniProtKB-KW"/>
</dbReference>
<dbReference type="GO" id="GO:0016020">
    <property type="term" value="C:membrane"/>
    <property type="evidence" value="ECO:0007669"/>
    <property type="project" value="TreeGrafter"/>
</dbReference>
<dbReference type="GO" id="GO:0004222">
    <property type="term" value="F:metalloendopeptidase activity"/>
    <property type="evidence" value="ECO:0007669"/>
    <property type="project" value="InterPro"/>
</dbReference>
<dbReference type="AlphaFoldDB" id="A0A2H4U8F4"/>
<name>A0A2H4U8F4_METSM</name>
<dbReference type="Gene3D" id="3.30.2010.10">
    <property type="entry name" value="Metalloproteases ('zincins'), catalytic domain"/>
    <property type="match status" value="1"/>
</dbReference>
<keyword evidence="4 6" id="KW-0862">Zinc</keyword>
<dbReference type="InterPro" id="IPR001915">
    <property type="entry name" value="Peptidase_M48"/>
</dbReference>
<evidence type="ECO:0000256" key="2">
    <source>
        <dbReference type="ARBA" id="ARBA00022723"/>
    </source>
</evidence>
<dbReference type="CDD" id="cd07331">
    <property type="entry name" value="M48C_Oma1_like"/>
    <property type="match status" value="1"/>
</dbReference>
<dbReference type="GO" id="GO:0051603">
    <property type="term" value="P:proteolysis involved in protein catabolic process"/>
    <property type="evidence" value="ECO:0007669"/>
    <property type="project" value="TreeGrafter"/>
</dbReference>
<reference evidence="10 11" key="1">
    <citation type="submission" date="2016-10" db="EMBL/GenBank/DDBJ databases">
        <authorList>
            <person name="Varghese N."/>
        </authorList>
    </citation>
    <scope>NUCLEOTIDE SEQUENCE [LARGE SCALE GENOMIC DNA]</scope>
    <source>
        <strain evidence="10 11">KB11</strain>
    </source>
</reference>
<keyword evidence="3 6" id="KW-0378">Hydrolase</keyword>
<dbReference type="InterPro" id="IPR059113">
    <property type="entry name" value="Znf_ribbon"/>
</dbReference>
<evidence type="ECO:0000256" key="3">
    <source>
        <dbReference type="ARBA" id="ARBA00022801"/>
    </source>
</evidence>
<evidence type="ECO:0000313" key="10">
    <source>
        <dbReference type="EMBL" id="ATZ60397.1"/>
    </source>
</evidence>
<dbReference type="PANTHER" id="PTHR22726:SF1">
    <property type="entry name" value="METALLOENDOPEPTIDASE OMA1, MITOCHONDRIAL"/>
    <property type="match status" value="1"/>
</dbReference>
<comment type="similarity">
    <text evidence="6">Belongs to the peptidase M48 family.</text>
</comment>
<feature type="domain" description="Peptidase M48" evidence="7">
    <location>
        <begin position="62"/>
        <end position="250"/>
    </location>
</feature>
<keyword evidence="5 6" id="KW-0482">Metalloprotease</keyword>
<proteinExistence type="inferred from homology"/>
<organism evidence="10 11">
    <name type="scientific">Methanobrevibacter smithii</name>
    <dbReference type="NCBI Taxonomy" id="2173"/>
    <lineage>
        <taxon>Archaea</taxon>
        <taxon>Methanobacteriati</taxon>
        <taxon>Methanobacteriota</taxon>
        <taxon>Methanomada group</taxon>
        <taxon>Methanobacteria</taxon>
        <taxon>Methanobacteriales</taxon>
        <taxon>Methanobacteriaceae</taxon>
        <taxon>Methanobrevibacter</taxon>
    </lineage>
</organism>
<dbReference type="RefSeq" id="WP_100815776.1">
    <property type="nucleotide sequence ID" value="NZ_CP017803.1"/>
</dbReference>
<evidence type="ECO:0000259" key="8">
    <source>
        <dbReference type="Pfam" id="PF12773"/>
    </source>
</evidence>
<dbReference type="Pfam" id="PF12773">
    <property type="entry name" value="DZR"/>
    <property type="match status" value="1"/>
</dbReference>
<evidence type="ECO:0000256" key="5">
    <source>
        <dbReference type="ARBA" id="ARBA00023049"/>
    </source>
</evidence>
<accession>A0A2H4U8F4</accession>
<evidence type="ECO:0000256" key="4">
    <source>
        <dbReference type="ARBA" id="ARBA00022833"/>
    </source>
</evidence>
<gene>
    <name evidence="10" type="ORF">BK798_08190</name>
</gene>
<sequence>MSKDDRSGLNPFTGKSHYDNIDDDKFLNECYNEYYNKIDGHEILDQTQEGQLILNVTSNLITAVEDYLAKIGRSDYTADYYDWEVHLIADKAENAMCIPGGKIIVLSGILPIANTEEKIAFILGHEMAHALLDHSRTQSSVRNTKNTITTLSRIGSLGLILLGEEELGLATSAITNIADIGSELFLMQPFGRSQEIEADKLGMMIIHWAGYNIRGIPAFWQSMSEENANNFDFFSTHPSDDKRIAAMNEMIFEIENRTDFYSQPVLSDSTSTSSNILEKVPTLGTTSTGVSGIAATKNSHSANTCKYCGNIVKIDDIFCTNCGKKIKMGSNCDKCGHPVNDDDIFCTNCGNKLNHEWKCSNCGSTVNKDDTFCFNCGNKI</sequence>
<feature type="domain" description="DZANK-type" evidence="8">
    <location>
        <begin position="332"/>
        <end position="377"/>
    </location>
</feature>
<dbReference type="GeneID" id="35119351"/>
<protein>
    <submittedName>
        <fullName evidence="10">Peptidase M48</fullName>
    </submittedName>
</protein>
<feature type="domain" description="Putative zinc-ribbon" evidence="9">
    <location>
        <begin position="303"/>
        <end position="326"/>
    </location>
</feature>
<evidence type="ECO:0000256" key="6">
    <source>
        <dbReference type="RuleBase" id="RU003983"/>
    </source>
</evidence>
<evidence type="ECO:0000313" key="11">
    <source>
        <dbReference type="Proteomes" id="UP000232133"/>
    </source>
</evidence>
<dbReference type="Proteomes" id="UP000232133">
    <property type="component" value="Chromosome"/>
</dbReference>
<dbReference type="Pfam" id="PF13248">
    <property type="entry name" value="Zn_ribbon_3"/>
    <property type="match status" value="1"/>
</dbReference>
<dbReference type="InterPro" id="IPR025874">
    <property type="entry name" value="DZR"/>
</dbReference>
<comment type="cofactor">
    <cofactor evidence="6">
        <name>Zn(2+)</name>
        <dbReference type="ChEBI" id="CHEBI:29105"/>
    </cofactor>
    <text evidence="6">Binds 1 zinc ion per subunit.</text>
</comment>
<evidence type="ECO:0000259" key="7">
    <source>
        <dbReference type="Pfam" id="PF01435"/>
    </source>
</evidence>
<keyword evidence="2" id="KW-0479">Metal-binding</keyword>